<keyword evidence="2" id="KW-1133">Transmembrane helix</keyword>
<protein>
    <submittedName>
        <fullName evidence="3">Serine endopeptidase</fullName>
    </submittedName>
</protein>
<name>A0ABS2BI70_9NEIS</name>
<feature type="transmembrane region" description="Helical" evidence="2">
    <location>
        <begin position="212"/>
        <end position="231"/>
    </location>
</feature>
<dbReference type="Proteomes" id="UP000809431">
    <property type="component" value="Unassembled WGS sequence"/>
</dbReference>
<dbReference type="RefSeq" id="WP_203536453.1">
    <property type="nucleotide sequence ID" value="NZ_JAESND010000001.1"/>
</dbReference>
<feature type="transmembrane region" description="Helical" evidence="2">
    <location>
        <begin position="16"/>
        <end position="35"/>
    </location>
</feature>
<feature type="coiled-coil region" evidence="1">
    <location>
        <begin position="70"/>
        <end position="97"/>
    </location>
</feature>
<sequence>MSKGLRLSEKWFQRGFWLIALVFASFLIGLGGLVVGDLPKVERTLEPEQFIDPAQLARVRTAISTNTAQRKDTRDAIAQAELTLNAASNANRSARETFANWLATRKATELPEQDRELIARTRALDALKAGERSAEQALEGLQQGDLALQREADRNRQTLEQLEEGGRKAYESAVRAQEMRVFLFRLVVTLPLLLIAGWLFVKKRKSAHWPFVWGFVFFALFAFFVELVPYLPNYGGYVRYIVGIVLTGGIGHYLIGAMQRYLAQQKLAEQKPDAQRRLALSYDLAQARLAKQICPGCERAVDLKDTSRNFCMHCGICLFDHCGQCQTRKSAFGHFCHSCGAAPTAAKPAA</sequence>
<comment type="caution">
    <text evidence="3">The sequence shown here is derived from an EMBL/GenBank/DDBJ whole genome shotgun (WGS) entry which is preliminary data.</text>
</comment>
<evidence type="ECO:0000256" key="2">
    <source>
        <dbReference type="SAM" id="Phobius"/>
    </source>
</evidence>
<accession>A0ABS2BI70</accession>
<reference evidence="3 4" key="1">
    <citation type="submission" date="2021-01" db="EMBL/GenBank/DDBJ databases">
        <title>Draft Genome Sequence and Polyhydroxyalkanoate Biosynthetic Potential of Jeongeupia naejangsanensis Type Strain DSM 24253.</title>
        <authorList>
            <person name="Turrini P."/>
            <person name="Artuso I."/>
            <person name="Lugli G.A."/>
            <person name="Frangipani E."/>
            <person name="Ventura M."/>
            <person name="Visca P."/>
        </authorList>
    </citation>
    <scope>NUCLEOTIDE SEQUENCE [LARGE SCALE GENOMIC DNA]</scope>
    <source>
        <strain evidence="3 4">DSM 24253</strain>
    </source>
</reference>
<proteinExistence type="predicted"/>
<keyword evidence="2" id="KW-0472">Membrane</keyword>
<evidence type="ECO:0000313" key="3">
    <source>
        <dbReference type="EMBL" id="MBM3114788.1"/>
    </source>
</evidence>
<evidence type="ECO:0000256" key="1">
    <source>
        <dbReference type="SAM" id="Coils"/>
    </source>
</evidence>
<feature type="transmembrane region" description="Helical" evidence="2">
    <location>
        <begin position="182"/>
        <end position="200"/>
    </location>
</feature>
<keyword evidence="4" id="KW-1185">Reference proteome</keyword>
<organism evidence="3 4">
    <name type="scientific">Jeongeupia naejangsanensis</name>
    <dbReference type="NCBI Taxonomy" id="613195"/>
    <lineage>
        <taxon>Bacteria</taxon>
        <taxon>Pseudomonadati</taxon>
        <taxon>Pseudomonadota</taxon>
        <taxon>Betaproteobacteria</taxon>
        <taxon>Neisseriales</taxon>
        <taxon>Chitinibacteraceae</taxon>
        <taxon>Jeongeupia</taxon>
    </lineage>
</organism>
<keyword evidence="1" id="KW-0175">Coiled coil</keyword>
<dbReference type="EMBL" id="JAESND010000001">
    <property type="protein sequence ID" value="MBM3114788.1"/>
    <property type="molecule type" value="Genomic_DNA"/>
</dbReference>
<feature type="transmembrane region" description="Helical" evidence="2">
    <location>
        <begin position="237"/>
        <end position="256"/>
    </location>
</feature>
<keyword evidence="2" id="KW-0812">Transmembrane</keyword>
<evidence type="ECO:0000313" key="4">
    <source>
        <dbReference type="Proteomes" id="UP000809431"/>
    </source>
</evidence>
<gene>
    <name evidence="3" type="ORF">JMJ54_03000</name>
</gene>